<dbReference type="PROSITE" id="PS00297">
    <property type="entry name" value="HSP70_1"/>
    <property type="match status" value="1"/>
</dbReference>
<evidence type="ECO:0000256" key="7">
    <source>
        <dbReference type="ARBA" id="ARBA00023186"/>
    </source>
</evidence>
<dbReference type="InterPro" id="IPR018181">
    <property type="entry name" value="Heat_shock_70_CS"/>
</dbReference>
<dbReference type="KEGG" id="tin:Tint_1788"/>
<keyword evidence="4 8" id="KW-0547">Nucleotide-binding</keyword>
<dbReference type="SUPFAM" id="SSF100920">
    <property type="entry name" value="Heat shock protein 70kD (HSP70), peptide-binding domain"/>
    <property type="match status" value="1"/>
</dbReference>
<feature type="region of interest" description="Disordered" evidence="11">
    <location>
        <begin position="521"/>
        <end position="540"/>
    </location>
</feature>
<protein>
    <recommendedName>
        <fullName evidence="2 8">Chaperone protein DnaK</fullName>
    </recommendedName>
    <alternativeName>
        <fullName evidence="8">HSP70</fullName>
    </alternativeName>
    <alternativeName>
        <fullName evidence="8">Heat shock 70 kDa protein</fullName>
    </alternativeName>
    <alternativeName>
        <fullName evidence="8">Heat shock protein 70</fullName>
    </alternativeName>
</protein>
<dbReference type="FunFam" id="1.20.1270.10:FF:000001">
    <property type="entry name" value="Molecular chaperone DnaK"/>
    <property type="match status" value="1"/>
</dbReference>
<feature type="region of interest" description="Disordered" evidence="11">
    <location>
        <begin position="607"/>
        <end position="645"/>
    </location>
</feature>
<evidence type="ECO:0000256" key="10">
    <source>
        <dbReference type="SAM" id="Coils"/>
    </source>
</evidence>
<evidence type="ECO:0000256" key="2">
    <source>
        <dbReference type="ARBA" id="ARBA00014415"/>
    </source>
</evidence>
<dbReference type="Gene3D" id="3.30.420.40">
    <property type="match status" value="2"/>
</dbReference>
<dbReference type="GO" id="GO:0005524">
    <property type="term" value="F:ATP binding"/>
    <property type="evidence" value="ECO:0007669"/>
    <property type="project" value="UniProtKB-UniRule"/>
</dbReference>
<proteinExistence type="evidence at transcript level"/>
<dbReference type="PRINTS" id="PR00301">
    <property type="entry name" value="HEATSHOCK70"/>
</dbReference>
<evidence type="ECO:0000256" key="8">
    <source>
        <dbReference type="HAMAP-Rule" id="MF_00332"/>
    </source>
</evidence>
<feature type="compositionally biased region" description="Basic and acidic residues" evidence="11">
    <location>
        <begin position="521"/>
        <end position="535"/>
    </location>
</feature>
<feature type="coiled-coil region" evidence="10">
    <location>
        <begin position="260"/>
        <end position="316"/>
    </location>
</feature>
<dbReference type="STRING" id="75379.Tint_1788"/>
<dbReference type="NCBIfam" id="TIGR02350">
    <property type="entry name" value="prok_dnaK"/>
    <property type="match status" value="1"/>
</dbReference>
<dbReference type="NCBIfam" id="NF001413">
    <property type="entry name" value="PRK00290.1"/>
    <property type="match status" value="1"/>
</dbReference>
<dbReference type="BioCyc" id="TINT75379:TINT_RS08965-MONOMER"/>
<evidence type="ECO:0000256" key="1">
    <source>
        <dbReference type="ARBA" id="ARBA00007381"/>
    </source>
</evidence>
<dbReference type="InterPro" id="IPR013126">
    <property type="entry name" value="Hsp_70_fam"/>
</dbReference>
<dbReference type="PANTHER" id="PTHR19375">
    <property type="entry name" value="HEAT SHOCK PROTEIN 70KDA"/>
    <property type="match status" value="1"/>
</dbReference>
<dbReference type="PROSITE" id="PS00329">
    <property type="entry name" value="HSP70_2"/>
    <property type="match status" value="1"/>
</dbReference>
<dbReference type="SUPFAM" id="SSF100934">
    <property type="entry name" value="Heat shock protein 70kD (HSP70), C-terminal subdomain"/>
    <property type="match status" value="1"/>
</dbReference>
<evidence type="ECO:0000313" key="12">
    <source>
        <dbReference type="EMBL" id="ADG31158.1"/>
    </source>
</evidence>
<keyword evidence="3 8" id="KW-0597">Phosphoprotein</keyword>
<comment type="induction">
    <text evidence="8">By stress conditions e.g. heat shock.</text>
</comment>
<dbReference type="eggNOG" id="COG0443">
    <property type="taxonomic scope" value="Bacteria"/>
</dbReference>
<dbReference type="Gene3D" id="2.60.34.10">
    <property type="entry name" value="Substrate Binding Domain Of DNAk, Chain A, domain 1"/>
    <property type="match status" value="1"/>
</dbReference>
<dbReference type="InterPro" id="IPR029048">
    <property type="entry name" value="HSP70_C_sf"/>
</dbReference>
<keyword evidence="5 8" id="KW-0067">ATP-binding</keyword>
<reference evidence="12" key="1">
    <citation type="submission" date="2010-04" db="EMBL/GenBank/DDBJ databases">
        <title>Complete sequence of Thiomonas intermedia K12.</title>
        <authorList>
            <consortium name="US DOE Joint Genome Institute"/>
            <person name="Lucas S."/>
            <person name="Copeland A."/>
            <person name="Lapidus A."/>
            <person name="Cheng J.-F."/>
            <person name="Bruce D."/>
            <person name="Goodwin L."/>
            <person name="Pitluck S."/>
            <person name="Davenport K."/>
            <person name="Detter J.C."/>
            <person name="Han C."/>
            <person name="Tapia R."/>
            <person name="Land M."/>
            <person name="Hauser L."/>
            <person name="Kyrpides N."/>
            <person name="Ovchinnikova G."/>
            <person name="Kerfeld C.A."/>
            <person name="Cannon G.C."/>
            <person name="Heinhorst S."/>
            <person name="Woyke T."/>
        </authorList>
    </citation>
    <scope>NUCLEOTIDE SEQUENCE [LARGE SCALE GENOMIC DNA]</scope>
    <source>
        <strain evidence="12">K12</strain>
    </source>
</reference>
<organism evidence="12">
    <name type="scientific">Thiomonas intermedia (strain K12)</name>
    <name type="common">Thiobacillus intermedius</name>
    <dbReference type="NCBI Taxonomy" id="75379"/>
    <lineage>
        <taxon>Bacteria</taxon>
        <taxon>Pseudomonadati</taxon>
        <taxon>Pseudomonadota</taxon>
        <taxon>Betaproteobacteria</taxon>
        <taxon>Burkholderiales</taxon>
        <taxon>Thiomonas</taxon>
    </lineage>
</organism>
<dbReference type="FunFam" id="2.60.34.10:FF:000014">
    <property type="entry name" value="Chaperone protein DnaK HSP70"/>
    <property type="match status" value="1"/>
</dbReference>
<evidence type="ECO:0000256" key="4">
    <source>
        <dbReference type="ARBA" id="ARBA00022741"/>
    </source>
</evidence>
<comment type="function">
    <text evidence="8">Acts as a chaperone.</text>
</comment>
<comment type="similarity">
    <text evidence="1 8 9">Belongs to the heat shock protein 70 family.</text>
</comment>
<name>D5X212_THIK1</name>
<feature type="modified residue" description="Phosphothreonine; by autocatalysis" evidence="8">
    <location>
        <position position="200"/>
    </location>
</feature>
<dbReference type="FunFam" id="3.30.420.40:FF:000004">
    <property type="entry name" value="Molecular chaperone DnaK"/>
    <property type="match status" value="1"/>
</dbReference>
<dbReference type="GO" id="GO:0051082">
    <property type="term" value="F:unfolded protein binding"/>
    <property type="evidence" value="ECO:0007669"/>
    <property type="project" value="InterPro"/>
</dbReference>
<dbReference type="Gene3D" id="1.20.1270.10">
    <property type="match status" value="1"/>
</dbReference>
<dbReference type="EMBL" id="CP002021">
    <property type="protein sequence ID" value="ADG31158.1"/>
    <property type="molecule type" value="Genomic_DNA"/>
</dbReference>
<gene>
    <name evidence="8" type="primary">dnaK</name>
    <name evidence="12" type="ordered locus">Tint_1788</name>
</gene>
<dbReference type="SUPFAM" id="SSF53067">
    <property type="entry name" value="Actin-like ATPase domain"/>
    <property type="match status" value="2"/>
</dbReference>
<dbReference type="GO" id="GO:0140662">
    <property type="term" value="F:ATP-dependent protein folding chaperone"/>
    <property type="evidence" value="ECO:0007669"/>
    <property type="project" value="InterPro"/>
</dbReference>
<evidence type="ECO:0000256" key="6">
    <source>
        <dbReference type="ARBA" id="ARBA00023016"/>
    </source>
</evidence>
<dbReference type="InterPro" id="IPR043129">
    <property type="entry name" value="ATPase_NBD"/>
</dbReference>
<sequence length="645" mass="69125">MAKIIGIDLGTTNSCVAVMEGNTPKVIENSEGARTTPSIVAYMEDGEILVGASAKRQSVTNPKNTLFAVKRLIGRKFTEKEVQKDIDLMPYSIVKADNGDAWVEVRGKKLAPPQISAEVLRKMKKTAEDYLGEEVTEAVITVPAYFNDSQRQATKDAGRIAGLEVKRIINEPTAAALAFGLDKHGKGDRKIAVYDLGGGTFDVSIIEIADVEGEKQFEVLSTNGDTFLGGEDFDQRIIDYIIAEFKKEQGVDLSRDVLALQRLKDAAEKAKIELSSSTQTEINLPYVTADASGPKHLNLKLTRAKLESLVEELIERTIAPCRTAITDAGVKVGDIDDVILVGGMTRMPKVQDKVKEFFGKEPRKDVNPDEAVAVGAAIQGSVLAGDRKDVLLLDVTPLSLGIETMGGVMTKMITKNTTVPTKHAQVYSTADDNQPAVTIKVFQGEREMAAGNKLLGEFNLEGIPPAPRGVPQIEVTFDIDANGILHVSAKDKGTGKENKITIKANSGLSEEEVQRMVRDAEMNAEEDHKKRELVDARNQADAAVHSVRKSLSEYGDKIDAGEKSAIEDALKAAEEAIKSEDKAEIEAKTSALLAASQKLGEKMYASQAAEPGAAGGASSGSGGGQAAGDDTVVDAEFKEVKDGKA</sequence>
<keyword evidence="10" id="KW-0175">Coiled coil</keyword>
<dbReference type="InterPro" id="IPR029047">
    <property type="entry name" value="HSP70_peptide-bd_sf"/>
</dbReference>
<dbReference type="CDD" id="cd10234">
    <property type="entry name" value="ASKHA_NBD_HSP70_DnaK-like"/>
    <property type="match status" value="1"/>
</dbReference>
<dbReference type="AlphaFoldDB" id="D5X212"/>
<keyword evidence="6 8" id="KW-0346">Stress response</keyword>
<dbReference type="NCBIfam" id="NF003520">
    <property type="entry name" value="PRK05183.1"/>
    <property type="match status" value="1"/>
</dbReference>
<evidence type="ECO:0000256" key="11">
    <source>
        <dbReference type="SAM" id="MobiDB-lite"/>
    </source>
</evidence>
<evidence type="ECO:0000256" key="3">
    <source>
        <dbReference type="ARBA" id="ARBA00022553"/>
    </source>
</evidence>
<accession>D5X212</accession>
<dbReference type="Pfam" id="PF00012">
    <property type="entry name" value="HSP70"/>
    <property type="match status" value="1"/>
</dbReference>
<dbReference type="FunFam" id="3.90.640.10:FF:000003">
    <property type="entry name" value="Molecular chaperone DnaK"/>
    <property type="match status" value="1"/>
</dbReference>
<dbReference type="PROSITE" id="PS01036">
    <property type="entry name" value="HSP70_3"/>
    <property type="match status" value="1"/>
</dbReference>
<feature type="compositionally biased region" description="Basic and acidic residues" evidence="11">
    <location>
        <begin position="635"/>
        <end position="645"/>
    </location>
</feature>
<dbReference type="Gene3D" id="3.90.640.10">
    <property type="entry name" value="Actin, Chain A, domain 4"/>
    <property type="match status" value="1"/>
</dbReference>
<evidence type="ECO:0000256" key="9">
    <source>
        <dbReference type="RuleBase" id="RU003322"/>
    </source>
</evidence>
<feature type="compositionally biased region" description="Gly residues" evidence="11">
    <location>
        <begin position="613"/>
        <end position="626"/>
    </location>
</feature>
<evidence type="ECO:0000256" key="5">
    <source>
        <dbReference type="ARBA" id="ARBA00022840"/>
    </source>
</evidence>
<dbReference type="HAMAP" id="MF_00332">
    <property type="entry name" value="DnaK"/>
    <property type="match status" value="1"/>
</dbReference>
<dbReference type="InterPro" id="IPR012725">
    <property type="entry name" value="Chaperone_DnaK"/>
</dbReference>
<dbReference type="HOGENOM" id="CLU_005965_2_3_4"/>
<keyword evidence="7 8" id="KW-0143">Chaperone</keyword>